<dbReference type="PROSITE" id="PS50977">
    <property type="entry name" value="HTH_TETR_2"/>
    <property type="match status" value="1"/>
</dbReference>
<comment type="caution">
    <text evidence="6">The sequence shown here is derived from an EMBL/GenBank/DDBJ whole genome shotgun (WGS) entry which is preliminary data.</text>
</comment>
<evidence type="ECO:0000313" key="6">
    <source>
        <dbReference type="EMBL" id="ERH25069.1"/>
    </source>
</evidence>
<reference evidence="6 7" key="1">
    <citation type="submission" date="2013-08" db="EMBL/GenBank/DDBJ databases">
        <authorList>
            <person name="Weinstock G."/>
            <person name="Sodergren E."/>
            <person name="Wylie T."/>
            <person name="Fulton L."/>
            <person name="Fulton R."/>
            <person name="Fronick C."/>
            <person name="O'Laughlin M."/>
            <person name="Godfrey J."/>
            <person name="Miner T."/>
            <person name="Herter B."/>
            <person name="Appelbaum E."/>
            <person name="Cordes M."/>
            <person name="Lek S."/>
            <person name="Wollam A."/>
            <person name="Pepin K.H."/>
            <person name="Palsikar V.B."/>
            <person name="Mitreva M."/>
            <person name="Wilson R.K."/>
        </authorList>
    </citation>
    <scope>NUCLEOTIDE SEQUENCE [LARGE SCALE GENOMIC DNA]</scope>
    <source>
        <strain evidence="6 7">F0542</strain>
    </source>
</reference>
<keyword evidence="1" id="KW-0805">Transcription regulation</keyword>
<keyword evidence="2 4" id="KW-0238">DNA-binding</keyword>
<feature type="domain" description="HTH tetR-type" evidence="5">
    <location>
        <begin position="20"/>
        <end position="80"/>
    </location>
</feature>
<dbReference type="PANTHER" id="PTHR30055:SF234">
    <property type="entry name" value="HTH-TYPE TRANSCRIPTIONAL REGULATOR BETI"/>
    <property type="match status" value="1"/>
</dbReference>
<keyword evidence="3" id="KW-0804">Transcription</keyword>
<dbReference type="GO" id="GO:0003700">
    <property type="term" value="F:DNA-binding transcription factor activity"/>
    <property type="evidence" value="ECO:0007669"/>
    <property type="project" value="TreeGrafter"/>
</dbReference>
<evidence type="ECO:0000313" key="7">
    <source>
        <dbReference type="Proteomes" id="UP000016536"/>
    </source>
</evidence>
<dbReference type="PROSITE" id="PS01081">
    <property type="entry name" value="HTH_TETR_1"/>
    <property type="match status" value="1"/>
</dbReference>
<dbReference type="Gene3D" id="1.10.357.10">
    <property type="entry name" value="Tetracycline Repressor, domain 2"/>
    <property type="match status" value="1"/>
</dbReference>
<accession>U1QU20</accession>
<dbReference type="InterPro" id="IPR001647">
    <property type="entry name" value="HTH_TetR"/>
</dbReference>
<feature type="DNA-binding region" description="H-T-H motif" evidence="4">
    <location>
        <begin position="43"/>
        <end position="62"/>
    </location>
</feature>
<dbReference type="InterPro" id="IPR023772">
    <property type="entry name" value="DNA-bd_HTH_TetR-type_CS"/>
</dbReference>
<evidence type="ECO:0000256" key="3">
    <source>
        <dbReference type="ARBA" id="ARBA00023163"/>
    </source>
</evidence>
<dbReference type="AlphaFoldDB" id="U1QU20"/>
<dbReference type="SUPFAM" id="SSF46689">
    <property type="entry name" value="Homeodomain-like"/>
    <property type="match status" value="1"/>
</dbReference>
<dbReference type="InterPro" id="IPR009057">
    <property type="entry name" value="Homeodomain-like_sf"/>
</dbReference>
<keyword evidence="7" id="KW-1185">Reference proteome</keyword>
<gene>
    <name evidence="6" type="ORF">HMPREF1979_00839</name>
</gene>
<name>U1QU20_9ACTO</name>
<dbReference type="EMBL" id="AWSE01000036">
    <property type="protein sequence ID" value="ERH25069.1"/>
    <property type="molecule type" value="Genomic_DNA"/>
</dbReference>
<dbReference type="PRINTS" id="PR00455">
    <property type="entry name" value="HTHTETR"/>
</dbReference>
<evidence type="ECO:0000259" key="5">
    <source>
        <dbReference type="PROSITE" id="PS50977"/>
    </source>
</evidence>
<dbReference type="Proteomes" id="UP000016536">
    <property type="component" value="Unassembled WGS sequence"/>
</dbReference>
<dbReference type="PANTHER" id="PTHR30055">
    <property type="entry name" value="HTH-TYPE TRANSCRIPTIONAL REGULATOR RUTR"/>
    <property type="match status" value="1"/>
</dbReference>
<evidence type="ECO:0000256" key="4">
    <source>
        <dbReference type="PROSITE-ProRule" id="PRU00335"/>
    </source>
</evidence>
<sequence length="262" mass="28847">MMGMPQPISASETDAVIAVSALPERILNAAAELVGQHGPQKTTVAEIARAAGVGKGTAYLYWSSKEELLLALLAHETLKWVLAVRDKLVRDPEDLCPSRLGVLLLDSWPRELVELIASDLYLRRILAVHQQPREALDRSMPMKLCLRVLPLLRQKGLVRDDADALEQAYVFDALMTGFVMGKMVDSADFETVDPRAVLSRAIRALFEPPVAPGRSHCERVLPEVLQVLDHAVAELNDVMLAMTRPAERSGKGREEREAAGSQ</sequence>
<dbReference type="Pfam" id="PF00440">
    <property type="entry name" value="TetR_N"/>
    <property type="match status" value="1"/>
</dbReference>
<dbReference type="GO" id="GO:0000976">
    <property type="term" value="F:transcription cis-regulatory region binding"/>
    <property type="evidence" value="ECO:0007669"/>
    <property type="project" value="TreeGrafter"/>
</dbReference>
<organism evidence="6 7">
    <name type="scientific">Actinomyces johnsonii F0542</name>
    <dbReference type="NCBI Taxonomy" id="1321818"/>
    <lineage>
        <taxon>Bacteria</taxon>
        <taxon>Bacillati</taxon>
        <taxon>Actinomycetota</taxon>
        <taxon>Actinomycetes</taxon>
        <taxon>Actinomycetales</taxon>
        <taxon>Actinomycetaceae</taxon>
        <taxon>Actinomyces</taxon>
    </lineage>
</organism>
<protein>
    <submittedName>
        <fullName evidence="6">Transcriptional regulator, TetR family</fullName>
    </submittedName>
</protein>
<proteinExistence type="predicted"/>
<dbReference type="HOGENOM" id="CLU_069356_3_0_11"/>
<dbReference type="InterPro" id="IPR050109">
    <property type="entry name" value="HTH-type_TetR-like_transc_reg"/>
</dbReference>
<evidence type="ECO:0000256" key="1">
    <source>
        <dbReference type="ARBA" id="ARBA00023015"/>
    </source>
</evidence>
<evidence type="ECO:0000256" key="2">
    <source>
        <dbReference type="ARBA" id="ARBA00023125"/>
    </source>
</evidence>